<dbReference type="Gene3D" id="1.10.510.10">
    <property type="entry name" value="Transferase(Phosphotransferase) domain 1"/>
    <property type="match status" value="1"/>
</dbReference>
<evidence type="ECO:0000256" key="5">
    <source>
        <dbReference type="ARBA" id="ARBA00022741"/>
    </source>
</evidence>
<evidence type="ECO:0000313" key="13">
    <source>
        <dbReference type="Proteomes" id="UP000014680"/>
    </source>
</evidence>
<dbReference type="GO" id="GO:0005524">
    <property type="term" value="F:ATP binding"/>
    <property type="evidence" value="ECO:0007669"/>
    <property type="project" value="UniProtKB-KW"/>
</dbReference>
<keyword evidence="7" id="KW-0460">Magnesium</keyword>
<keyword evidence="6" id="KW-0067">ATP-binding</keyword>
<accession>A0A0A1U258</accession>
<dbReference type="PANTHER" id="PTHR45832">
    <property type="entry name" value="SERINE/THREONINE-PROTEIN KINASE SAMKA-RELATED-RELATED"/>
    <property type="match status" value="1"/>
</dbReference>
<keyword evidence="12" id="KW-0418">Kinase</keyword>
<dbReference type="SUPFAM" id="SSF56112">
    <property type="entry name" value="Protein kinase-like (PK-like)"/>
    <property type="match status" value="1"/>
</dbReference>
<dbReference type="OrthoDB" id="2914378at2759"/>
<dbReference type="InterPro" id="IPR011009">
    <property type="entry name" value="Kinase-like_dom_sf"/>
</dbReference>
<comment type="similarity">
    <text evidence="2">Belongs to the protein kinase superfamily. STE Ser/Thr protein kinase family. STE20 subfamily.</text>
</comment>
<dbReference type="GeneID" id="14887245"/>
<dbReference type="InterPro" id="IPR000719">
    <property type="entry name" value="Prot_kinase_dom"/>
</dbReference>
<feature type="domain" description="Protein kinase" evidence="11">
    <location>
        <begin position="120"/>
        <end position="370"/>
    </location>
</feature>
<dbReference type="EC" id="2.7.11.1" evidence="12"/>
<evidence type="ECO:0000256" key="1">
    <source>
        <dbReference type="ARBA" id="ARBA00001946"/>
    </source>
</evidence>
<feature type="region of interest" description="Disordered" evidence="10">
    <location>
        <begin position="391"/>
        <end position="413"/>
    </location>
</feature>
<evidence type="ECO:0000313" key="12">
    <source>
        <dbReference type="EMBL" id="ELP88109.1"/>
    </source>
</evidence>
<dbReference type="KEGG" id="eiv:EIN_222720"/>
<dbReference type="SMART" id="SM00220">
    <property type="entry name" value="S_TKc"/>
    <property type="match status" value="1"/>
</dbReference>
<keyword evidence="5" id="KW-0547">Nucleotide-binding</keyword>
<keyword evidence="4" id="KW-0479">Metal-binding</keyword>
<protein>
    <submittedName>
        <fullName evidence="12">Serine/threonine protein kinase PAK, putative</fullName>
        <ecNumber evidence="12">2.7.11.1</ecNumber>
    </submittedName>
</protein>
<dbReference type="InterPro" id="IPR036936">
    <property type="entry name" value="CRIB_dom_sf"/>
</dbReference>
<evidence type="ECO:0000256" key="6">
    <source>
        <dbReference type="ARBA" id="ARBA00022840"/>
    </source>
</evidence>
<evidence type="ECO:0000256" key="9">
    <source>
        <dbReference type="ARBA" id="ARBA00048679"/>
    </source>
</evidence>
<proteinExistence type="inferred from homology"/>
<dbReference type="InterPro" id="IPR008271">
    <property type="entry name" value="Ser/Thr_kinase_AS"/>
</dbReference>
<gene>
    <name evidence="12" type="ORF">EIN_222720</name>
</gene>
<comment type="cofactor">
    <cofactor evidence="1">
        <name>Mg(2+)</name>
        <dbReference type="ChEBI" id="CHEBI:18420"/>
    </cofactor>
</comment>
<dbReference type="EMBL" id="KB206756">
    <property type="protein sequence ID" value="ELP88109.1"/>
    <property type="molecule type" value="Genomic_DNA"/>
</dbReference>
<organism evidence="12 13">
    <name type="scientific">Entamoeba invadens IP1</name>
    <dbReference type="NCBI Taxonomy" id="370355"/>
    <lineage>
        <taxon>Eukaryota</taxon>
        <taxon>Amoebozoa</taxon>
        <taxon>Evosea</taxon>
        <taxon>Archamoebae</taxon>
        <taxon>Mastigamoebida</taxon>
        <taxon>Entamoebidae</taxon>
        <taxon>Entamoeba</taxon>
    </lineage>
</organism>
<dbReference type="InterPro" id="IPR051931">
    <property type="entry name" value="PAK3-like"/>
</dbReference>
<evidence type="ECO:0000256" key="2">
    <source>
        <dbReference type="ARBA" id="ARBA00008874"/>
    </source>
</evidence>
<sequence length="413" mass="46888">MSKNKEKKEKKKGGGFMSLFKKKKEEEEIMISEPSQFEQLAHVALSDSGLTGFPEEWREKLKEAGFTGDEIKLNEDECKTVVTTGIPNDQPSRATFSSNVEEEEDDISGFTTLSDPDENYENLAKTLYGDEDEYMATRKSDGMEVSLRRMRITKKTKRAVVREVSVLSKCKNKNIVQYVECYLINDMLWLVTELMNAGELTNVIDLHQSLPMKEPQIAYVCKQVLQALEYLHSMKIIHRDVKSDNILLHRSGAVKLSNFGFAAILTDKNPTRNSIIGTPFWMPPELIKSQNYDTKVDLWSLGITCREASDGTPPYMDLPPMKALFKITTSGIPPLQGNWDDKFKKFLDRCLCVDPTQRATATQLLADPFLTMECTENEFVDFLDEVRKLADEELAQENSQEGADQDSQGSQQE</sequence>
<dbReference type="PROSITE" id="PS50011">
    <property type="entry name" value="PROTEIN_KINASE_DOM"/>
    <property type="match status" value="1"/>
</dbReference>
<reference evidence="12 13" key="1">
    <citation type="submission" date="2012-10" db="EMBL/GenBank/DDBJ databases">
        <authorList>
            <person name="Zafar N."/>
            <person name="Inman J."/>
            <person name="Hall N."/>
            <person name="Lorenzi H."/>
            <person name="Caler E."/>
        </authorList>
    </citation>
    <scope>NUCLEOTIDE SEQUENCE [LARGE SCALE GENOMIC DNA]</scope>
    <source>
        <strain evidence="12 13">IP1</strain>
    </source>
</reference>
<dbReference type="PANTHER" id="PTHR45832:SF22">
    <property type="entry name" value="SERINE_THREONINE-PROTEIN KINASE SAMKA-RELATED"/>
    <property type="match status" value="1"/>
</dbReference>
<dbReference type="AlphaFoldDB" id="A0A0A1U258"/>
<evidence type="ECO:0000256" key="10">
    <source>
        <dbReference type="SAM" id="MobiDB-lite"/>
    </source>
</evidence>
<dbReference type="Pfam" id="PF00069">
    <property type="entry name" value="Pkinase"/>
    <property type="match status" value="1"/>
</dbReference>
<keyword evidence="3 12" id="KW-0808">Transferase</keyword>
<comment type="catalytic activity">
    <reaction evidence="8">
        <text>L-threonyl-[protein] + ATP = O-phospho-L-threonyl-[protein] + ADP + H(+)</text>
        <dbReference type="Rhea" id="RHEA:46608"/>
        <dbReference type="Rhea" id="RHEA-COMP:11060"/>
        <dbReference type="Rhea" id="RHEA-COMP:11605"/>
        <dbReference type="ChEBI" id="CHEBI:15378"/>
        <dbReference type="ChEBI" id="CHEBI:30013"/>
        <dbReference type="ChEBI" id="CHEBI:30616"/>
        <dbReference type="ChEBI" id="CHEBI:61977"/>
        <dbReference type="ChEBI" id="CHEBI:456216"/>
        <dbReference type="EC" id="2.7.11.1"/>
    </reaction>
</comment>
<keyword evidence="13" id="KW-1185">Reference proteome</keyword>
<keyword evidence="12" id="KW-0723">Serine/threonine-protein kinase</keyword>
<evidence type="ECO:0000256" key="3">
    <source>
        <dbReference type="ARBA" id="ARBA00022679"/>
    </source>
</evidence>
<dbReference type="GO" id="GO:0046872">
    <property type="term" value="F:metal ion binding"/>
    <property type="evidence" value="ECO:0007669"/>
    <property type="project" value="UniProtKB-KW"/>
</dbReference>
<evidence type="ECO:0000256" key="7">
    <source>
        <dbReference type="ARBA" id="ARBA00022842"/>
    </source>
</evidence>
<dbReference type="OMA" id="KWRENES"/>
<dbReference type="VEuPathDB" id="AmoebaDB:EIN_222720"/>
<evidence type="ECO:0000256" key="4">
    <source>
        <dbReference type="ARBA" id="ARBA00022723"/>
    </source>
</evidence>
<dbReference type="RefSeq" id="XP_004254880.1">
    <property type="nucleotide sequence ID" value="XM_004254832.1"/>
</dbReference>
<feature type="compositionally biased region" description="Polar residues" evidence="10">
    <location>
        <begin position="396"/>
        <end position="413"/>
    </location>
</feature>
<dbReference type="CDD" id="cd06614">
    <property type="entry name" value="STKc_PAK"/>
    <property type="match status" value="1"/>
</dbReference>
<evidence type="ECO:0000259" key="11">
    <source>
        <dbReference type="PROSITE" id="PS50011"/>
    </source>
</evidence>
<name>A0A0A1U258_ENTIV</name>
<dbReference type="Gene3D" id="3.90.810.10">
    <property type="entry name" value="CRIB domain"/>
    <property type="match status" value="1"/>
</dbReference>
<evidence type="ECO:0000256" key="8">
    <source>
        <dbReference type="ARBA" id="ARBA00047899"/>
    </source>
</evidence>
<dbReference type="Proteomes" id="UP000014680">
    <property type="component" value="Unassembled WGS sequence"/>
</dbReference>
<dbReference type="InterPro" id="IPR000095">
    <property type="entry name" value="CRIB_dom"/>
</dbReference>
<dbReference type="FunFam" id="1.10.510.10:FF:000768">
    <property type="entry name" value="Non-specific serine/threonine protein kinase"/>
    <property type="match status" value="1"/>
</dbReference>
<dbReference type="Pfam" id="PF00786">
    <property type="entry name" value="PBD"/>
    <property type="match status" value="1"/>
</dbReference>
<dbReference type="PROSITE" id="PS00108">
    <property type="entry name" value="PROTEIN_KINASE_ST"/>
    <property type="match status" value="1"/>
</dbReference>
<dbReference type="GO" id="GO:0106310">
    <property type="term" value="F:protein serine kinase activity"/>
    <property type="evidence" value="ECO:0007669"/>
    <property type="project" value="RHEA"/>
</dbReference>
<dbReference type="GO" id="GO:0004674">
    <property type="term" value="F:protein serine/threonine kinase activity"/>
    <property type="evidence" value="ECO:0007669"/>
    <property type="project" value="UniProtKB-KW"/>
</dbReference>
<comment type="catalytic activity">
    <reaction evidence="9">
        <text>L-seryl-[protein] + ATP = O-phospho-L-seryl-[protein] + ADP + H(+)</text>
        <dbReference type="Rhea" id="RHEA:17989"/>
        <dbReference type="Rhea" id="RHEA-COMP:9863"/>
        <dbReference type="Rhea" id="RHEA-COMP:11604"/>
        <dbReference type="ChEBI" id="CHEBI:15378"/>
        <dbReference type="ChEBI" id="CHEBI:29999"/>
        <dbReference type="ChEBI" id="CHEBI:30616"/>
        <dbReference type="ChEBI" id="CHEBI:83421"/>
        <dbReference type="ChEBI" id="CHEBI:456216"/>
        <dbReference type="EC" id="2.7.11.1"/>
    </reaction>
</comment>